<dbReference type="InterPro" id="IPR032678">
    <property type="entry name" value="tRNA-synt_1_cat_dom"/>
</dbReference>
<evidence type="ECO:0000259" key="14">
    <source>
        <dbReference type="PROSITE" id="PS50151"/>
    </source>
</evidence>
<dbReference type="RefSeq" id="WP_089854699.1">
    <property type="nucleotide sequence ID" value="NZ_BJWJ01000039.1"/>
</dbReference>
<dbReference type="GO" id="GO:0004817">
    <property type="term" value="F:cysteine-tRNA ligase activity"/>
    <property type="evidence" value="ECO:0007669"/>
    <property type="project" value="UniProtKB-UniRule"/>
</dbReference>
<feature type="modified residue" description="Phosphoserine" evidence="13">
    <location>
        <position position="270"/>
    </location>
</feature>
<evidence type="ECO:0000256" key="4">
    <source>
        <dbReference type="ARBA" id="ARBA00022490"/>
    </source>
</evidence>
<dbReference type="SMART" id="SM00840">
    <property type="entry name" value="DALR_2"/>
    <property type="match status" value="1"/>
</dbReference>
<evidence type="ECO:0000256" key="8">
    <source>
        <dbReference type="ARBA" id="ARBA00022833"/>
    </source>
</evidence>
<keyword evidence="10 13" id="KW-0648">Protein biosynthesis</keyword>
<dbReference type="InterPro" id="IPR015273">
    <property type="entry name" value="Cys-tRNA-synt_Ia_DALR"/>
</dbReference>
<dbReference type="Gene3D" id="3.40.50.620">
    <property type="entry name" value="HUPs"/>
    <property type="match status" value="1"/>
</dbReference>
<keyword evidence="11 13" id="KW-0030">Aminoacyl-tRNA synthetase</keyword>
<feature type="binding site" evidence="13">
    <location>
        <position position="209"/>
    </location>
    <ligand>
        <name>Zn(2+)</name>
        <dbReference type="ChEBI" id="CHEBI:29105"/>
    </ligand>
</feature>
<evidence type="ECO:0000256" key="3">
    <source>
        <dbReference type="ARBA" id="ARBA00011245"/>
    </source>
</evidence>
<organism evidence="16 17">
    <name type="scientific">Halolactibacillus miurensis</name>
    <dbReference type="NCBI Taxonomy" id="306541"/>
    <lineage>
        <taxon>Bacteria</taxon>
        <taxon>Bacillati</taxon>
        <taxon>Bacillota</taxon>
        <taxon>Bacilli</taxon>
        <taxon>Bacillales</taxon>
        <taxon>Bacillaceae</taxon>
        <taxon>Halolactibacillus</taxon>
    </lineage>
</organism>
<keyword evidence="6 13" id="KW-0479">Metal-binding</keyword>
<dbReference type="Proteomes" id="UP000199139">
    <property type="component" value="Unassembled WGS sequence"/>
</dbReference>
<dbReference type="Pfam" id="PF09190">
    <property type="entry name" value="DALR_2"/>
    <property type="match status" value="1"/>
</dbReference>
<comment type="cofactor">
    <cofactor evidence="13">
        <name>Zn(2+)</name>
        <dbReference type="ChEBI" id="CHEBI:29105"/>
    </cofactor>
    <text evidence="13">Binds 1 zinc ion per subunit.</text>
</comment>
<dbReference type="FunFam" id="3.40.50.620:FF:000009">
    <property type="entry name" value="Cysteine--tRNA ligase"/>
    <property type="match status" value="1"/>
</dbReference>
<dbReference type="EMBL" id="BJWJ01000039">
    <property type="protein sequence ID" value="GEM05549.1"/>
    <property type="molecule type" value="Genomic_DNA"/>
</dbReference>
<dbReference type="NCBIfam" id="TIGR00435">
    <property type="entry name" value="cysS"/>
    <property type="match status" value="1"/>
</dbReference>
<dbReference type="InterPro" id="IPR009080">
    <property type="entry name" value="tRNAsynth_Ia_anticodon-bd"/>
</dbReference>
<dbReference type="EC" id="6.1.1.16" evidence="13"/>
<evidence type="ECO:0000313" key="16">
    <source>
        <dbReference type="EMBL" id="SFS91350.1"/>
    </source>
</evidence>
<feature type="short sequence motif" description="'KMSKS' region" evidence="13">
    <location>
        <begin position="266"/>
        <end position="270"/>
    </location>
</feature>
<keyword evidence="18" id="KW-1185">Reference proteome</keyword>
<dbReference type="STRING" id="306541.SAMN05421668_11720"/>
<dbReference type="InterPro" id="IPR014729">
    <property type="entry name" value="Rossmann-like_a/b/a_fold"/>
</dbReference>
<proteinExistence type="inferred from homology"/>
<evidence type="ECO:0000256" key="7">
    <source>
        <dbReference type="ARBA" id="ARBA00022741"/>
    </source>
</evidence>
<keyword evidence="8 13" id="KW-0862">Zinc</keyword>
<dbReference type="GO" id="GO:0005524">
    <property type="term" value="F:ATP binding"/>
    <property type="evidence" value="ECO:0007669"/>
    <property type="project" value="UniProtKB-UniRule"/>
</dbReference>
<reference evidence="16 17" key="1">
    <citation type="submission" date="2016-10" db="EMBL/GenBank/DDBJ databases">
        <authorList>
            <person name="de Groot N.N."/>
        </authorList>
    </citation>
    <scope>NUCLEOTIDE SEQUENCE [LARGE SCALE GENOMIC DNA]</scope>
    <source>
        <strain evidence="16 17">DSM 17074</strain>
    </source>
</reference>
<dbReference type="PANTHER" id="PTHR10890">
    <property type="entry name" value="CYSTEINYL-TRNA SYNTHETASE"/>
    <property type="match status" value="1"/>
</dbReference>
<feature type="binding site" evidence="13">
    <location>
        <position position="29"/>
    </location>
    <ligand>
        <name>Zn(2+)</name>
        <dbReference type="ChEBI" id="CHEBI:29105"/>
    </ligand>
</feature>
<evidence type="ECO:0000256" key="5">
    <source>
        <dbReference type="ARBA" id="ARBA00022598"/>
    </source>
</evidence>
<dbReference type="SUPFAM" id="SSF52374">
    <property type="entry name" value="Nucleotidylyl transferase"/>
    <property type="match status" value="1"/>
</dbReference>
<dbReference type="CDD" id="cd00672">
    <property type="entry name" value="CysRS_core"/>
    <property type="match status" value="1"/>
</dbReference>
<protein>
    <recommendedName>
        <fullName evidence="13">Cysteine--tRNA ligase</fullName>
        <ecNumber evidence="13">6.1.1.16</ecNumber>
    </recommendedName>
    <alternativeName>
        <fullName evidence="13">Cysteinyl-tRNA synthetase</fullName>
        <shortName evidence="13">CysRS</shortName>
    </alternativeName>
</protein>
<comment type="catalytic activity">
    <reaction evidence="12 13">
        <text>tRNA(Cys) + L-cysteine + ATP = L-cysteinyl-tRNA(Cys) + AMP + diphosphate</text>
        <dbReference type="Rhea" id="RHEA:17773"/>
        <dbReference type="Rhea" id="RHEA-COMP:9661"/>
        <dbReference type="Rhea" id="RHEA-COMP:9679"/>
        <dbReference type="ChEBI" id="CHEBI:30616"/>
        <dbReference type="ChEBI" id="CHEBI:33019"/>
        <dbReference type="ChEBI" id="CHEBI:35235"/>
        <dbReference type="ChEBI" id="CHEBI:78442"/>
        <dbReference type="ChEBI" id="CHEBI:78517"/>
        <dbReference type="ChEBI" id="CHEBI:456215"/>
        <dbReference type="EC" id="6.1.1.16"/>
    </reaction>
</comment>
<reference evidence="15 18" key="2">
    <citation type="submission" date="2019-07" db="EMBL/GenBank/DDBJ databases">
        <title>Whole genome shotgun sequence of Halolactibacillus miurensis NBRC 100873.</title>
        <authorList>
            <person name="Hosoyama A."/>
            <person name="Uohara A."/>
            <person name="Ohji S."/>
            <person name="Ichikawa N."/>
        </authorList>
    </citation>
    <scope>NUCLEOTIDE SEQUENCE [LARGE SCALE GENOMIC DNA]</scope>
    <source>
        <strain evidence="15 18">NBRC 100873</strain>
    </source>
</reference>
<feature type="binding site" evidence="13">
    <location>
        <position position="269"/>
    </location>
    <ligand>
        <name>ATP</name>
        <dbReference type="ChEBI" id="CHEBI:30616"/>
    </ligand>
</feature>
<comment type="subcellular location">
    <subcellularLocation>
        <location evidence="1 13">Cytoplasm</location>
    </subcellularLocation>
</comment>
<dbReference type="Gene3D" id="1.20.120.1910">
    <property type="entry name" value="Cysteine-tRNA ligase, C-terminal anti-codon recognition domain"/>
    <property type="match status" value="1"/>
</dbReference>
<evidence type="ECO:0000256" key="11">
    <source>
        <dbReference type="ARBA" id="ARBA00023146"/>
    </source>
</evidence>
<dbReference type="InterPro" id="IPR024909">
    <property type="entry name" value="Cys-tRNA/MSH_ligase"/>
</dbReference>
<keyword evidence="5 13" id="KW-0436">Ligase</keyword>
<keyword evidence="9 13" id="KW-0067">ATP-binding</keyword>
<evidence type="ECO:0000256" key="13">
    <source>
        <dbReference type="HAMAP-Rule" id="MF_00041"/>
    </source>
</evidence>
<sequence>MTLRLYNTLTRQKEIFNSIETDKVSMYVCGPTVYNYIHIGNARPAIVFDTVRRYLEYRGYRVTYVLNFTDVDDKIIRAAKEEGMDLKQLSDRYIAAYQEDVTRLGVREATVYPRVTESMDEIITFIQTLIDKGFAYESEGDVYFRARKFEAYGKLSHQSLDDLQSGARVEVDERKEDPIDFALWKKAKPDEAYWESPFGHGRPGWHIECSAMAKEHLGETIDIHAGGQDLTFPHHENEIAQSEACNGHPFSHYWMHNGYINIDNEKMSKSIGNVVLARELIDQYSGVLLRFFMLSVHYRSPINFSHELIKQSEQGLKRIENTVKSLIERSDTGISGKVSVAKEIDDLTRKFEAAMDDDFNTANAIAVIFDAVKVINTYLAKQVVLSADLEAYADMLKRFFDVLGLEIEAEEELLDEEIDQLLVEREEARKNRDFNRADEIRDQLKAENIILEDTANGTRWRRG</sequence>
<dbReference type="InterPro" id="IPR056411">
    <property type="entry name" value="CysS_C"/>
</dbReference>
<dbReference type="PANTHER" id="PTHR10890:SF3">
    <property type="entry name" value="CYSTEINE--TRNA LIGASE, CYTOPLASMIC"/>
    <property type="match status" value="1"/>
</dbReference>
<accession>A0A1I6TQ98</accession>
<dbReference type="Proteomes" id="UP000321773">
    <property type="component" value="Unassembled WGS sequence"/>
</dbReference>
<name>A0A1I6TQ98_9BACI</name>
<feature type="domain" description="UVR" evidence="14">
    <location>
        <begin position="415"/>
        <end position="450"/>
    </location>
</feature>
<dbReference type="InterPro" id="IPR001943">
    <property type="entry name" value="UVR_dom"/>
</dbReference>
<keyword evidence="4 13" id="KW-0963">Cytoplasm</keyword>
<dbReference type="OrthoDB" id="9815130at2"/>
<evidence type="ECO:0000313" key="18">
    <source>
        <dbReference type="Proteomes" id="UP000321773"/>
    </source>
</evidence>
<feature type="short sequence motif" description="'HIGH' region" evidence="13">
    <location>
        <begin position="31"/>
        <end position="41"/>
    </location>
</feature>
<comment type="subunit">
    <text evidence="3 13">Monomer.</text>
</comment>
<evidence type="ECO:0000313" key="17">
    <source>
        <dbReference type="Proteomes" id="UP000199139"/>
    </source>
</evidence>
<dbReference type="HAMAP" id="MF_00041">
    <property type="entry name" value="Cys_tRNA_synth"/>
    <property type="match status" value="1"/>
</dbReference>
<comment type="similarity">
    <text evidence="2 13">Belongs to the class-I aminoacyl-tRNA synthetase family.</text>
</comment>
<dbReference type="PROSITE" id="PS50151">
    <property type="entry name" value="UVR"/>
    <property type="match status" value="1"/>
</dbReference>
<feature type="binding site" evidence="13">
    <location>
        <position position="238"/>
    </location>
    <ligand>
        <name>Zn(2+)</name>
        <dbReference type="ChEBI" id="CHEBI:29105"/>
    </ligand>
</feature>
<evidence type="ECO:0000256" key="1">
    <source>
        <dbReference type="ARBA" id="ARBA00004496"/>
    </source>
</evidence>
<dbReference type="PRINTS" id="PR00983">
    <property type="entry name" value="TRNASYNTHCYS"/>
</dbReference>
<dbReference type="GO" id="GO:0006423">
    <property type="term" value="P:cysteinyl-tRNA aminoacylation"/>
    <property type="evidence" value="ECO:0007669"/>
    <property type="project" value="UniProtKB-UniRule"/>
</dbReference>
<dbReference type="AlphaFoldDB" id="A0A1I6TQ98"/>
<dbReference type="EMBL" id="FPAI01000017">
    <property type="protein sequence ID" value="SFS91350.1"/>
    <property type="molecule type" value="Genomic_DNA"/>
</dbReference>
<keyword evidence="13" id="KW-0597">Phosphoprotein</keyword>
<evidence type="ECO:0000256" key="9">
    <source>
        <dbReference type="ARBA" id="ARBA00022840"/>
    </source>
</evidence>
<dbReference type="SUPFAM" id="SSF47323">
    <property type="entry name" value="Anticodon-binding domain of a subclass of class I aminoacyl-tRNA synthetases"/>
    <property type="match status" value="1"/>
</dbReference>
<dbReference type="InterPro" id="IPR015803">
    <property type="entry name" value="Cys-tRNA-ligase"/>
</dbReference>
<evidence type="ECO:0000256" key="12">
    <source>
        <dbReference type="ARBA" id="ARBA00047398"/>
    </source>
</evidence>
<feature type="binding site" evidence="13">
    <location>
        <position position="234"/>
    </location>
    <ligand>
        <name>Zn(2+)</name>
        <dbReference type="ChEBI" id="CHEBI:29105"/>
    </ligand>
</feature>
<dbReference type="GO" id="GO:0005829">
    <property type="term" value="C:cytosol"/>
    <property type="evidence" value="ECO:0007669"/>
    <property type="project" value="TreeGrafter"/>
</dbReference>
<dbReference type="Pfam" id="PF01406">
    <property type="entry name" value="tRNA-synt_1e"/>
    <property type="match status" value="1"/>
</dbReference>
<gene>
    <name evidence="13 15" type="primary">cysS</name>
    <name evidence="15" type="ORF">HMI01_25370</name>
    <name evidence="16" type="ORF">SAMN05421668_11720</name>
</gene>
<dbReference type="GO" id="GO:0008270">
    <property type="term" value="F:zinc ion binding"/>
    <property type="evidence" value="ECO:0007669"/>
    <property type="project" value="UniProtKB-UniRule"/>
</dbReference>
<evidence type="ECO:0000256" key="10">
    <source>
        <dbReference type="ARBA" id="ARBA00022917"/>
    </source>
</evidence>
<evidence type="ECO:0000256" key="6">
    <source>
        <dbReference type="ARBA" id="ARBA00022723"/>
    </source>
</evidence>
<keyword evidence="7 13" id="KW-0547">Nucleotide-binding</keyword>
<evidence type="ECO:0000256" key="2">
    <source>
        <dbReference type="ARBA" id="ARBA00005594"/>
    </source>
</evidence>
<dbReference type="Pfam" id="PF23493">
    <property type="entry name" value="CysS_C"/>
    <property type="match status" value="1"/>
</dbReference>
<evidence type="ECO:0000313" key="15">
    <source>
        <dbReference type="EMBL" id="GEM05549.1"/>
    </source>
</evidence>